<feature type="site" description="Important for catalytic activity, responsible for pKa modulation of the active site Glu and correct orientation of both the proton donor and substrate" evidence="4">
    <location>
        <position position="153"/>
    </location>
</feature>
<dbReference type="SUPFAM" id="SSF75005">
    <property type="entry name" value="Arabinanase/levansucrase/invertase"/>
    <property type="match status" value="1"/>
</dbReference>
<dbReference type="AlphaFoldDB" id="A0AAV9P4T9"/>
<proteinExistence type="inferred from homology"/>
<dbReference type="InterPro" id="IPR023296">
    <property type="entry name" value="Glyco_hydro_beta-prop_sf"/>
</dbReference>
<evidence type="ECO:0000256" key="1">
    <source>
        <dbReference type="ARBA" id="ARBA00009865"/>
    </source>
</evidence>
<dbReference type="Gene3D" id="2.115.10.20">
    <property type="entry name" value="Glycosyl hydrolase domain, family 43"/>
    <property type="match status" value="1"/>
</dbReference>
<gene>
    <name evidence="7" type="ORF">LTR77_008354</name>
</gene>
<dbReference type="Pfam" id="PF04616">
    <property type="entry name" value="Glyco_hydro_43"/>
    <property type="match status" value="1"/>
</dbReference>
<dbReference type="EMBL" id="JAVRRT010000014">
    <property type="protein sequence ID" value="KAK5166093.1"/>
    <property type="molecule type" value="Genomic_DNA"/>
</dbReference>
<dbReference type="GeneID" id="89929687"/>
<evidence type="ECO:0000256" key="2">
    <source>
        <dbReference type="ARBA" id="ARBA00022801"/>
    </source>
</evidence>
<accession>A0AAV9P4T9</accession>
<sequence>MFILTSLMLLALAAGCAFAIPISVQSDLGRHINSKRWEAGPVLDEANFPDPSVILIAKSTDFLSWQIIKNSNGSQRDALPVLPAWVDASSPDTWAPDVVQLDDGSFVMYYAATTADYPNIHCIGAATSDTVLGPYVAQKSPLICPVSLGGAIDASGYDDNGQRYIVYKIDGNAMGHGGPCGNTKAPIVRTPLVLQPVARDGITLQSRATVLLDNNGAADQGVIEAPSLTKSGNTWILYFSSGCFVTHNYTVSYATADSITGPYKRAERPLFETGDYDLDGPGGMSVFGDGKHMVFHGWKGDGGTLYSAVVGTIDGQTAEEEGLGEPQDERRTAWSSLSLTGLLTRLLHKW</sequence>
<evidence type="ECO:0000313" key="7">
    <source>
        <dbReference type="EMBL" id="KAK5166093.1"/>
    </source>
</evidence>
<dbReference type="Proteomes" id="UP001337655">
    <property type="component" value="Unassembled WGS sequence"/>
</dbReference>
<protein>
    <submittedName>
        <fullName evidence="7">Uncharacterized protein</fullName>
    </submittedName>
</protein>
<keyword evidence="3 5" id="KW-0326">Glycosidase</keyword>
<evidence type="ECO:0000313" key="8">
    <source>
        <dbReference type="Proteomes" id="UP001337655"/>
    </source>
</evidence>
<feature type="chain" id="PRO_5043418077" evidence="6">
    <location>
        <begin position="20"/>
        <end position="350"/>
    </location>
</feature>
<evidence type="ECO:0000256" key="5">
    <source>
        <dbReference type="RuleBase" id="RU361187"/>
    </source>
</evidence>
<dbReference type="GO" id="GO:0004553">
    <property type="term" value="F:hydrolase activity, hydrolyzing O-glycosyl compounds"/>
    <property type="evidence" value="ECO:0007669"/>
    <property type="project" value="InterPro"/>
</dbReference>
<keyword evidence="2 5" id="KW-0378">Hydrolase</keyword>
<dbReference type="InterPro" id="IPR051795">
    <property type="entry name" value="Glycosyl_Hydrlase_43"/>
</dbReference>
<dbReference type="CDD" id="cd08999">
    <property type="entry name" value="GH43_ABN-like"/>
    <property type="match status" value="1"/>
</dbReference>
<reference evidence="7 8" key="1">
    <citation type="submission" date="2023-08" db="EMBL/GenBank/DDBJ databases">
        <title>Black Yeasts Isolated from many extreme environments.</title>
        <authorList>
            <person name="Coleine C."/>
            <person name="Stajich J.E."/>
            <person name="Selbmann L."/>
        </authorList>
    </citation>
    <scope>NUCLEOTIDE SEQUENCE [LARGE SCALE GENOMIC DNA]</scope>
    <source>
        <strain evidence="7 8">CCFEE 5935</strain>
    </source>
</reference>
<keyword evidence="6" id="KW-0732">Signal</keyword>
<dbReference type="PANTHER" id="PTHR42812:SF5">
    <property type="entry name" value="ENDO-ARABINASE"/>
    <property type="match status" value="1"/>
</dbReference>
<feature type="signal peptide" evidence="6">
    <location>
        <begin position="1"/>
        <end position="19"/>
    </location>
</feature>
<name>A0AAV9P4T9_9PEZI</name>
<dbReference type="PANTHER" id="PTHR42812">
    <property type="entry name" value="BETA-XYLOSIDASE"/>
    <property type="match status" value="1"/>
</dbReference>
<dbReference type="GO" id="GO:0005975">
    <property type="term" value="P:carbohydrate metabolic process"/>
    <property type="evidence" value="ECO:0007669"/>
    <property type="project" value="InterPro"/>
</dbReference>
<dbReference type="RefSeq" id="XP_064656046.1">
    <property type="nucleotide sequence ID" value="XM_064805586.1"/>
</dbReference>
<keyword evidence="8" id="KW-1185">Reference proteome</keyword>
<evidence type="ECO:0000256" key="4">
    <source>
        <dbReference type="PIRSR" id="PIRSR606710-2"/>
    </source>
</evidence>
<organism evidence="7 8">
    <name type="scientific">Saxophila tyrrhenica</name>
    <dbReference type="NCBI Taxonomy" id="1690608"/>
    <lineage>
        <taxon>Eukaryota</taxon>
        <taxon>Fungi</taxon>
        <taxon>Dikarya</taxon>
        <taxon>Ascomycota</taxon>
        <taxon>Pezizomycotina</taxon>
        <taxon>Dothideomycetes</taxon>
        <taxon>Dothideomycetidae</taxon>
        <taxon>Mycosphaerellales</taxon>
        <taxon>Extremaceae</taxon>
        <taxon>Saxophila</taxon>
    </lineage>
</organism>
<evidence type="ECO:0000256" key="3">
    <source>
        <dbReference type="ARBA" id="ARBA00023295"/>
    </source>
</evidence>
<dbReference type="InterPro" id="IPR006710">
    <property type="entry name" value="Glyco_hydro_43"/>
</dbReference>
<comment type="caution">
    <text evidence="7">The sequence shown here is derived from an EMBL/GenBank/DDBJ whole genome shotgun (WGS) entry which is preliminary data.</text>
</comment>
<comment type="similarity">
    <text evidence="1 5">Belongs to the glycosyl hydrolase 43 family.</text>
</comment>
<evidence type="ECO:0000256" key="6">
    <source>
        <dbReference type="SAM" id="SignalP"/>
    </source>
</evidence>